<dbReference type="STRING" id="27349.A0A0L6VQV3"/>
<feature type="non-terminal residue" evidence="1">
    <location>
        <position position="95"/>
    </location>
</feature>
<gene>
    <name evidence="1" type="ORF">VP01_11994g1</name>
</gene>
<keyword evidence="2" id="KW-1185">Reference proteome</keyword>
<comment type="caution">
    <text evidence="1">The sequence shown here is derived from an EMBL/GenBank/DDBJ whole genome shotgun (WGS) entry which is preliminary data.</text>
</comment>
<organism evidence="1 2">
    <name type="scientific">Puccinia sorghi</name>
    <dbReference type="NCBI Taxonomy" id="27349"/>
    <lineage>
        <taxon>Eukaryota</taxon>
        <taxon>Fungi</taxon>
        <taxon>Dikarya</taxon>
        <taxon>Basidiomycota</taxon>
        <taxon>Pucciniomycotina</taxon>
        <taxon>Pucciniomycetes</taxon>
        <taxon>Pucciniales</taxon>
        <taxon>Pucciniaceae</taxon>
        <taxon>Puccinia</taxon>
    </lineage>
</organism>
<dbReference type="Proteomes" id="UP000037035">
    <property type="component" value="Unassembled WGS sequence"/>
</dbReference>
<accession>A0A0L6VQV3</accession>
<sequence>MPSAAATAETHSHPLAYISSTPVRDAGSKVLVPRVKVGAMTDDLAPETVEKIVETIKEVRVGVPVKIVEVPVKRVVEVPVDRIVEVPVEQNVAVP</sequence>
<protein>
    <submittedName>
        <fullName evidence="1">Uncharacterized protein</fullName>
    </submittedName>
</protein>
<dbReference type="AlphaFoldDB" id="A0A0L6VQV3"/>
<dbReference type="EMBL" id="LAVV01002214">
    <property type="protein sequence ID" value="KNZ63012.1"/>
    <property type="molecule type" value="Genomic_DNA"/>
</dbReference>
<evidence type="ECO:0000313" key="1">
    <source>
        <dbReference type="EMBL" id="KNZ63012.1"/>
    </source>
</evidence>
<name>A0A0L6VQV3_9BASI</name>
<proteinExistence type="predicted"/>
<reference evidence="1 2" key="1">
    <citation type="submission" date="2015-08" db="EMBL/GenBank/DDBJ databases">
        <title>Next Generation Sequencing and Analysis of the Genome of Puccinia sorghi L Schw, the Causal Agent of Maize Common Rust.</title>
        <authorList>
            <person name="Rochi L."/>
            <person name="Burguener G."/>
            <person name="Darino M."/>
            <person name="Turjanski A."/>
            <person name="Kreff E."/>
            <person name="Dieguez M.J."/>
            <person name="Sacco F."/>
        </authorList>
    </citation>
    <scope>NUCLEOTIDE SEQUENCE [LARGE SCALE GENOMIC DNA]</scope>
    <source>
        <strain evidence="1 2">RO10H11247</strain>
    </source>
</reference>
<evidence type="ECO:0000313" key="2">
    <source>
        <dbReference type="Proteomes" id="UP000037035"/>
    </source>
</evidence>
<dbReference type="VEuPathDB" id="FungiDB:VP01_11994g1"/>